<dbReference type="Gene3D" id="3.40.1670.10">
    <property type="entry name" value="UbiD C-terminal domain-like"/>
    <property type="match status" value="1"/>
</dbReference>
<dbReference type="RefSeq" id="XP_018688328.1">
    <property type="nucleotide sequence ID" value="XM_018842167.1"/>
</dbReference>
<organism evidence="5 6">
    <name type="scientific">Fonsecaea erecta</name>
    <dbReference type="NCBI Taxonomy" id="1367422"/>
    <lineage>
        <taxon>Eukaryota</taxon>
        <taxon>Fungi</taxon>
        <taxon>Dikarya</taxon>
        <taxon>Ascomycota</taxon>
        <taxon>Pezizomycotina</taxon>
        <taxon>Eurotiomycetes</taxon>
        <taxon>Chaetothyriomycetidae</taxon>
        <taxon>Chaetothyriales</taxon>
        <taxon>Herpotrichiellaceae</taxon>
        <taxon>Fonsecaea</taxon>
    </lineage>
</organism>
<protein>
    <recommendedName>
        <fullName evidence="1">Ferulic acid decarboxylase 1</fullName>
        <ecNumber evidence="1">4.1.1.102</ecNumber>
    </recommendedName>
    <alternativeName>
        <fullName evidence="1">Phenacrylate decarboxylase</fullName>
    </alternativeName>
</protein>
<comment type="cofactor">
    <cofactor evidence="1">
        <name>prenylated FMN</name>
        <dbReference type="ChEBI" id="CHEBI:87746"/>
    </cofactor>
    <text evidence="1">Binds 1 prenylated FMN per subunit.</text>
</comment>
<reference evidence="5 6" key="1">
    <citation type="submission" date="2016-04" db="EMBL/GenBank/DDBJ databases">
        <title>Draft genome of Fonsecaea erecta CBS 125763.</title>
        <authorList>
            <person name="Weiss V.A."/>
            <person name="Vicente V.A."/>
            <person name="Raittz R.T."/>
            <person name="Moreno L.F."/>
            <person name="De Souza E.M."/>
            <person name="Pedrosa F.O."/>
            <person name="Steffens M.B."/>
            <person name="Faoro H."/>
            <person name="Tadra-Sfeir M.Z."/>
            <person name="Najafzadeh M.J."/>
            <person name="Felipe M.S."/>
            <person name="Teixeira M."/>
            <person name="Sun J."/>
            <person name="Xi L."/>
            <person name="Gomes R."/>
            <person name="De Azevedo C.M."/>
            <person name="Salgado C.G."/>
            <person name="Da Silva M.B."/>
            <person name="Nascimento M.F."/>
            <person name="Queiroz-Telles F."/>
            <person name="Attili D.S."/>
            <person name="Gorbushina A."/>
        </authorList>
    </citation>
    <scope>NUCLEOTIDE SEQUENCE [LARGE SCALE GENOMIC DNA]</scope>
    <source>
        <strain evidence="5 6">CBS 125763</strain>
    </source>
</reference>
<accession>A0A178Z615</accession>
<dbReference type="PANTHER" id="PTHR30108:SF17">
    <property type="entry name" value="FERULIC ACID DECARBOXYLASE 1"/>
    <property type="match status" value="1"/>
</dbReference>
<dbReference type="InterPro" id="IPR002830">
    <property type="entry name" value="UbiD"/>
</dbReference>
<dbReference type="GO" id="GO:0033494">
    <property type="term" value="P:ferulate metabolic process"/>
    <property type="evidence" value="ECO:0007669"/>
    <property type="project" value="UniProtKB-UniRule"/>
</dbReference>
<gene>
    <name evidence="1" type="primary">FDC1</name>
    <name evidence="5" type="ORF">AYL99_10661</name>
</gene>
<comment type="caution">
    <text evidence="1">Lacks conserved residue(s) required for the propagation of feature annotation.</text>
</comment>
<comment type="subunit">
    <text evidence="1">Homodimer. May form higher order oligomers.</text>
</comment>
<name>A0A178Z615_9EURO</name>
<comment type="catalytic activity">
    <reaction evidence="1">
        <text>(E)-ferulate + H(+) = 2-methoxy-4-vinylphenol + CO2</text>
        <dbReference type="Rhea" id="RHEA:33807"/>
        <dbReference type="ChEBI" id="CHEBI:15378"/>
        <dbReference type="ChEBI" id="CHEBI:16526"/>
        <dbReference type="ChEBI" id="CHEBI:29749"/>
        <dbReference type="ChEBI" id="CHEBI:42438"/>
        <dbReference type="EC" id="4.1.1.102"/>
    </reaction>
</comment>
<dbReference type="InterPro" id="IPR048304">
    <property type="entry name" value="UbiD_Rift_dom"/>
</dbReference>
<sequence>MGSLPLSELPQKKHYASLRDFLAALASLGDVAEITREVDTHLEIGAIIRRSHENFAPVPVFSNIRDHPGYRVVGAPLSYSSLPKARMARIAMTLGLDPATPGTEIVQILAKTTKLPPIPPVIVEDGPVHENVLLGDEVDLLKFPTPLIHFGDGGRFFNTLGFWVVRSPDGKWTNWSIARAMILDEKHLTGVIAPYQHNGKIFGMWRKIGKPMPFALVQGAEPASLFAGGMPLSDGVDEAGYLGCLFNEPLQLVRCKTVALEVPAQAEIVVEGHVSLTRRAPEGPMGEFHGYISDRIREKPVYEVSAITHRNNPLLPVTSAGKPVDEDHTITGVSASAMVLEALRDHGLPVTSTWAPPEAAQQLLTVSVPRDWYQKVDLSAEDFVRKIAVTAKSIHGTQRYTRVLVCDDDIELSNHRDLIWAWNTRCHPATGRIRLDDQPINPAIPFYPEIEDQLKRFLADPEHASWKFSGTIEALNCLRPAGWDPTSLSDFANNFPEDVKRKVIDNWVE</sequence>
<keyword evidence="1" id="KW-0963">Cytoplasm</keyword>
<dbReference type="InterPro" id="IPR032903">
    <property type="entry name" value="FDC-like"/>
</dbReference>
<comment type="catalytic activity">
    <reaction evidence="1">
        <text>(E)-cinnamate + H(+) = styrene + CO2</text>
        <dbReference type="Rhea" id="RHEA:46920"/>
        <dbReference type="ChEBI" id="CHEBI:15378"/>
        <dbReference type="ChEBI" id="CHEBI:15669"/>
        <dbReference type="ChEBI" id="CHEBI:16526"/>
        <dbReference type="ChEBI" id="CHEBI:27452"/>
        <dbReference type="EC" id="4.1.1.102"/>
    </reaction>
</comment>
<feature type="binding site" evidence="1">
    <location>
        <position position="174"/>
    </location>
    <ligand>
        <name>Mn(2+)</name>
        <dbReference type="ChEBI" id="CHEBI:29035"/>
    </ligand>
</feature>
<dbReference type="STRING" id="1367422.A0A178Z615"/>
<dbReference type="EMBL" id="LVYI01000012">
    <property type="protein sequence ID" value="OAP54961.1"/>
    <property type="molecule type" value="Genomic_DNA"/>
</dbReference>
<dbReference type="GO" id="GO:0016831">
    <property type="term" value="F:carboxy-lyase activity"/>
    <property type="evidence" value="ECO:0007669"/>
    <property type="project" value="UniProtKB-UniRule"/>
</dbReference>
<comment type="similarity">
    <text evidence="1">Belongs to the UbiD family. UbiD-like/FDC subfamily.</text>
</comment>
<dbReference type="Pfam" id="PF20695">
    <property type="entry name" value="UbiD_N"/>
    <property type="match status" value="1"/>
</dbReference>
<feature type="active site" description="Proton donor" evidence="1">
    <location>
        <position position="287"/>
    </location>
</feature>
<comment type="subcellular location">
    <subcellularLocation>
        <location evidence="1">Cytoplasm</location>
    </subcellularLocation>
</comment>
<feature type="binding site" evidence="1">
    <location>
        <position position="197"/>
    </location>
    <ligand>
        <name>Mn(2+)</name>
        <dbReference type="ChEBI" id="CHEBI:29035"/>
    </ligand>
</feature>
<dbReference type="OrthoDB" id="4526022at2759"/>
<evidence type="ECO:0000259" key="4">
    <source>
        <dbReference type="Pfam" id="PF20696"/>
    </source>
</evidence>
<comment type="function">
    <text evidence="1">Catalyzes the reversible decarboxylation of aromatic carboxylic acids like ferulic acid, p-coumaric acid or cinnamic acid, producing the corresponding vinyl derivatives 4-vinylphenol, 4-vinylguaiacol, and styrene, respectively, which play the role of aroma metabolites.</text>
</comment>
<dbReference type="GO" id="GO:0046872">
    <property type="term" value="F:metal ion binding"/>
    <property type="evidence" value="ECO:0007669"/>
    <property type="project" value="UniProtKB-KW"/>
</dbReference>
<comment type="caution">
    <text evidence="5">The sequence shown here is derived from an EMBL/GenBank/DDBJ whole genome shotgun (WGS) entry which is preliminary data.</text>
</comment>
<feature type="domain" description="3-octaprenyl-4-hydroxybenzoate carboxy-lyase-like C-terminal" evidence="4">
    <location>
        <begin position="328"/>
        <end position="450"/>
    </location>
</feature>
<dbReference type="SUPFAM" id="SSF50475">
    <property type="entry name" value="FMN-binding split barrel"/>
    <property type="match status" value="1"/>
</dbReference>
<dbReference type="SUPFAM" id="SSF143968">
    <property type="entry name" value="UbiD C-terminal domain-like"/>
    <property type="match status" value="1"/>
</dbReference>
<feature type="binding site" evidence="1">
    <location>
        <position position="238"/>
    </location>
    <ligand>
        <name>Mn(2+)</name>
        <dbReference type="ChEBI" id="CHEBI:29035"/>
    </ligand>
</feature>
<dbReference type="Pfam" id="PF20696">
    <property type="entry name" value="UbiD_C"/>
    <property type="match status" value="1"/>
</dbReference>
<dbReference type="Proteomes" id="UP000078343">
    <property type="component" value="Unassembled WGS sequence"/>
</dbReference>
<dbReference type="PANTHER" id="PTHR30108">
    <property type="entry name" value="3-OCTAPRENYL-4-HYDROXYBENZOATE CARBOXY-LYASE-RELATED"/>
    <property type="match status" value="1"/>
</dbReference>
<dbReference type="GO" id="GO:0005737">
    <property type="term" value="C:cytoplasm"/>
    <property type="evidence" value="ECO:0007669"/>
    <property type="project" value="UniProtKB-SubCell"/>
</dbReference>
<evidence type="ECO:0000259" key="2">
    <source>
        <dbReference type="Pfam" id="PF01977"/>
    </source>
</evidence>
<keyword evidence="1" id="KW-0464">Manganese</keyword>
<dbReference type="NCBIfam" id="TIGR00148">
    <property type="entry name" value="UbiD family decarboxylase"/>
    <property type="match status" value="1"/>
</dbReference>
<evidence type="ECO:0000259" key="3">
    <source>
        <dbReference type="Pfam" id="PF20695"/>
    </source>
</evidence>
<dbReference type="AlphaFoldDB" id="A0A178Z615"/>
<comment type="catalytic activity">
    <reaction evidence="1">
        <text>(E)-4-coumarate + H(+) = 4-vinylphenol + CO2</text>
        <dbReference type="Rhea" id="RHEA:33227"/>
        <dbReference type="ChEBI" id="CHEBI:1883"/>
        <dbReference type="ChEBI" id="CHEBI:12876"/>
        <dbReference type="ChEBI" id="CHEBI:15378"/>
        <dbReference type="ChEBI" id="CHEBI:16526"/>
        <dbReference type="EC" id="4.1.1.102"/>
    </reaction>
</comment>
<dbReference type="GO" id="GO:0046281">
    <property type="term" value="P:cinnamic acid catabolic process"/>
    <property type="evidence" value="ECO:0007669"/>
    <property type="project" value="UniProtKB-UniRule"/>
</dbReference>
<keyword evidence="1" id="KW-0210">Decarboxylase</keyword>
<dbReference type="GeneID" id="30014829"/>
<feature type="domain" description="3-octaprenyl-4-hydroxybenzoate carboxy-lyase-like Rift-related" evidence="2">
    <location>
        <begin position="124"/>
        <end position="323"/>
    </location>
</feature>
<feature type="binding site" evidence="1">
    <location>
        <begin position="196"/>
        <end position="197"/>
    </location>
    <ligand>
        <name>prenylated FMN</name>
        <dbReference type="ChEBI" id="CHEBI:87746"/>
    </ligand>
</feature>
<evidence type="ECO:0000313" key="5">
    <source>
        <dbReference type="EMBL" id="OAP54961.1"/>
    </source>
</evidence>
<evidence type="ECO:0000256" key="1">
    <source>
        <dbReference type="HAMAP-Rule" id="MF_03196"/>
    </source>
</evidence>
<keyword evidence="6" id="KW-1185">Reference proteome</keyword>
<dbReference type="EC" id="4.1.1.102" evidence="1"/>
<keyword evidence="1" id="KW-0479">Metal-binding</keyword>
<evidence type="ECO:0000313" key="6">
    <source>
        <dbReference type="Proteomes" id="UP000078343"/>
    </source>
</evidence>
<proteinExistence type="inferred from homology"/>
<dbReference type="HAMAP" id="MF_01983">
    <property type="entry name" value="UbiD_FDC"/>
    <property type="match status" value="1"/>
</dbReference>
<dbReference type="Pfam" id="PF01977">
    <property type="entry name" value="UbiD"/>
    <property type="match status" value="1"/>
</dbReference>
<comment type="cofactor">
    <cofactor evidence="1">
        <name>Mn(2+)</name>
        <dbReference type="ChEBI" id="CHEBI:29035"/>
    </cofactor>
</comment>
<keyword evidence="1" id="KW-0456">Lyase</keyword>
<dbReference type="InterPro" id="IPR049381">
    <property type="entry name" value="UbiD-like_C"/>
</dbReference>
<feature type="binding site" evidence="1">
    <location>
        <begin position="174"/>
        <end position="179"/>
    </location>
    <ligand>
        <name>prenylated FMN</name>
        <dbReference type="ChEBI" id="CHEBI:87746"/>
    </ligand>
</feature>
<feature type="binding site" evidence="1">
    <location>
        <position position="238"/>
    </location>
    <ligand>
        <name>prenylated FMN</name>
        <dbReference type="ChEBI" id="CHEBI:87746"/>
    </ligand>
</feature>
<dbReference type="InterPro" id="IPR049383">
    <property type="entry name" value="UbiD-like_N"/>
</dbReference>
<feature type="domain" description="3-octaprenyl-4-hydroxybenzoate carboxy-lyase-like N-terminal" evidence="3">
    <location>
        <begin position="22"/>
        <end position="108"/>
    </location>
</feature>